<dbReference type="AlphaFoldDB" id="A0A6M3ZY34"/>
<proteinExistence type="predicted"/>
<feature type="domain" description="Tox-REase-5" evidence="1">
    <location>
        <begin position="5"/>
        <end position="94"/>
    </location>
</feature>
<name>A0A6M3ZY34_9BURK</name>
<dbReference type="EMBL" id="CP008956">
    <property type="protein sequence ID" value="QJQ03518.1"/>
    <property type="molecule type" value="Genomic_DNA"/>
</dbReference>
<dbReference type="InterPro" id="IPR028904">
    <property type="entry name" value="Tox-REase-5_dom"/>
</dbReference>
<sequence>MSDISREYQARVTGYAPGTEWNYEGRDFDGFQPDKCLLQEAKAQYTNFFDEKTLRPKAWYVMSGKYRKLMDQARAQHRIVSMSFPAALNWYFMEKTMYLSMKSAFAEDDLIRINSIYMP</sequence>
<dbReference type="Pfam" id="PF15648">
    <property type="entry name" value="Tox-REase-5"/>
    <property type="match status" value="1"/>
</dbReference>
<evidence type="ECO:0000259" key="1">
    <source>
        <dbReference type="Pfam" id="PF15648"/>
    </source>
</evidence>
<reference evidence="2 3" key="1">
    <citation type="journal article" date="2012" name="J. Bacteriol.">
        <title>Genome sequence of the pathogenic Herbaspirillum seropedicae strain Os34, isolated from rice roots.</title>
        <authorList>
            <person name="Ye W."/>
            <person name="Ye S."/>
            <person name="Liu J."/>
            <person name="Chang S."/>
            <person name="Chen M."/>
            <person name="Zhu B."/>
            <person name="Guo L."/>
            <person name="An Q."/>
        </authorList>
    </citation>
    <scope>NUCLEOTIDE SEQUENCE [LARGE SCALE GENOMIC DNA]</scope>
    <source>
        <strain evidence="2 3">Os34</strain>
    </source>
</reference>
<evidence type="ECO:0000313" key="2">
    <source>
        <dbReference type="EMBL" id="QJQ03518.1"/>
    </source>
</evidence>
<evidence type="ECO:0000313" key="3">
    <source>
        <dbReference type="Proteomes" id="UP000501648"/>
    </source>
</evidence>
<organism evidence="2 3">
    <name type="scientific">Herbaspirillum rubrisubalbicans Os34</name>
    <dbReference type="NCBI Taxonomy" id="1235827"/>
    <lineage>
        <taxon>Bacteria</taxon>
        <taxon>Pseudomonadati</taxon>
        <taxon>Pseudomonadota</taxon>
        <taxon>Betaproteobacteria</taxon>
        <taxon>Burkholderiales</taxon>
        <taxon>Oxalobacteraceae</taxon>
        <taxon>Herbaspirillum</taxon>
    </lineage>
</organism>
<gene>
    <name evidence="2" type="ORF">C798_25760</name>
</gene>
<dbReference type="Proteomes" id="UP000501648">
    <property type="component" value="Chromosome"/>
</dbReference>
<dbReference type="RefSeq" id="WP_017449938.1">
    <property type="nucleotide sequence ID" value="NZ_CP008956.1"/>
</dbReference>
<accession>A0A6M3ZY34</accession>
<protein>
    <recommendedName>
        <fullName evidence="1">Tox-REase-5 domain-containing protein</fullName>
    </recommendedName>
</protein>